<feature type="signal peptide" evidence="3">
    <location>
        <begin position="1"/>
        <end position="21"/>
    </location>
</feature>
<dbReference type="PROSITE" id="PS00122">
    <property type="entry name" value="CARBOXYLESTERASE_B_1"/>
    <property type="match status" value="1"/>
</dbReference>
<dbReference type="InterPro" id="IPR050309">
    <property type="entry name" value="Type-B_Carboxylest/Lipase"/>
</dbReference>
<evidence type="ECO:0000313" key="5">
    <source>
        <dbReference type="Proteomes" id="UP000694844"/>
    </source>
</evidence>
<keyword evidence="3" id="KW-0732">Signal</keyword>
<name>A0A8B8BQS4_CRAVI</name>
<dbReference type="AlphaFoldDB" id="A0A8B8BQS4"/>
<dbReference type="PANTHER" id="PTHR11559">
    <property type="entry name" value="CARBOXYLESTERASE"/>
    <property type="match status" value="1"/>
</dbReference>
<evidence type="ECO:0000256" key="3">
    <source>
        <dbReference type="RuleBase" id="RU361235"/>
    </source>
</evidence>
<feature type="domain" description="Carboxylesterase type B" evidence="4">
    <location>
        <begin position="26"/>
        <end position="546"/>
    </location>
</feature>
<dbReference type="Proteomes" id="UP000694844">
    <property type="component" value="Chromosome 9"/>
</dbReference>
<gene>
    <name evidence="6" type="primary">LOC111112479</name>
</gene>
<dbReference type="InterPro" id="IPR002018">
    <property type="entry name" value="CarbesteraseB"/>
</dbReference>
<organism evidence="5 6">
    <name type="scientific">Crassostrea virginica</name>
    <name type="common">Eastern oyster</name>
    <dbReference type="NCBI Taxonomy" id="6565"/>
    <lineage>
        <taxon>Eukaryota</taxon>
        <taxon>Metazoa</taxon>
        <taxon>Spiralia</taxon>
        <taxon>Lophotrochozoa</taxon>
        <taxon>Mollusca</taxon>
        <taxon>Bivalvia</taxon>
        <taxon>Autobranchia</taxon>
        <taxon>Pteriomorphia</taxon>
        <taxon>Ostreida</taxon>
        <taxon>Ostreoidea</taxon>
        <taxon>Ostreidae</taxon>
        <taxon>Crassostrea</taxon>
    </lineage>
</organism>
<accession>A0A8B8BQS4</accession>
<dbReference type="KEGG" id="cvn:111112479"/>
<proteinExistence type="inferred from homology"/>
<dbReference type="OrthoDB" id="408631at2759"/>
<keyword evidence="2 3" id="KW-0378">Hydrolase</keyword>
<dbReference type="InterPro" id="IPR019826">
    <property type="entry name" value="Carboxylesterase_B_AS"/>
</dbReference>
<keyword evidence="5" id="KW-1185">Reference proteome</keyword>
<protein>
    <recommendedName>
        <fullName evidence="3">Carboxylic ester hydrolase</fullName>
        <ecNumber evidence="3">3.1.1.-</ecNumber>
    </recommendedName>
</protein>
<dbReference type="GO" id="GO:0016787">
    <property type="term" value="F:hydrolase activity"/>
    <property type="evidence" value="ECO:0007669"/>
    <property type="project" value="UniProtKB-KW"/>
</dbReference>
<evidence type="ECO:0000259" key="4">
    <source>
        <dbReference type="Pfam" id="PF00135"/>
    </source>
</evidence>
<dbReference type="RefSeq" id="XP_022305698.1">
    <property type="nucleotide sequence ID" value="XM_022449990.1"/>
</dbReference>
<reference evidence="6" key="1">
    <citation type="submission" date="2025-08" db="UniProtKB">
        <authorList>
            <consortium name="RefSeq"/>
        </authorList>
    </citation>
    <scope>IDENTIFICATION</scope>
    <source>
        <tissue evidence="6">Whole sample</tissue>
    </source>
</reference>
<evidence type="ECO:0000256" key="2">
    <source>
        <dbReference type="ARBA" id="ARBA00022801"/>
    </source>
</evidence>
<dbReference type="Gene3D" id="3.40.50.1820">
    <property type="entry name" value="alpha/beta hydrolase"/>
    <property type="match status" value="1"/>
</dbReference>
<sequence>MGLHSGILLLTLLVALGACNAGEPKSVVIETPSGPVRGYREDLNENLYVHRFIKIPYAEPPVGNLRFRKPNPIGKWSEVQGVPEKHGPACMQQDLGLELEFKPENSEDCLHVNVYVPGEVARGRRLAVMVYIYGGGFVFGCAGEYRGQRLAAHGDVIVVTFNYRLGLFGFLNLLDPVAKGNYGLWDQMMAIRWVHENIEAFGGNPDSITIFGESAGGMSVHYQTLFPSNEGMFQKAISMSGVVNRQVVTKDENIKKVIKKITESTECKMEDKAELFDCLQNLPPADVVAAVNVYDMMAPDNFTLEMLLGPSIDGELVTSKLYDTMHDRNAPESRFYRSVDFMAGTTNAEGSLLYFSILPDFEAALNFSHQDGIPQRVLCDAIIPGMIQDLYGSRPDLSEALCQFYSSDEGNEVQSNQAADFYGDSVMVAPTVSALLAHSRDNAGRRTYSYLVSAPSPLPFGPPAPPWFKGCGHADELYLLFDMPDLPIQNLTEAKHEQLSSRIIRYFTNFAKTGDPNSGDTPVDWPLYKPMERQYLNFDFELSVNKDFHVEATKIFQPELRELFVNDREEL</sequence>
<dbReference type="InterPro" id="IPR029058">
    <property type="entry name" value="AB_hydrolase_fold"/>
</dbReference>
<evidence type="ECO:0000256" key="1">
    <source>
        <dbReference type="ARBA" id="ARBA00005964"/>
    </source>
</evidence>
<dbReference type="SUPFAM" id="SSF53474">
    <property type="entry name" value="alpha/beta-Hydrolases"/>
    <property type="match status" value="1"/>
</dbReference>
<feature type="chain" id="PRO_5034561685" description="Carboxylic ester hydrolase" evidence="3">
    <location>
        <begin position="22"/>
        <end position="571"/>
    </location>
</feature>
<comment type="similarity">
    <text evidence="1 3">Belongs to the type-B carboxylesterase/lipase family.</text>
</comment>
<dbReference type="GeneID" id="111112479"/>
<dbReference type="EC" id="3.1.1.-" evidence="3"/>
<dbReference type="Pfam" id="PF00135">
    <property type="entry name" value="COesterase"/>
    <property type="match status" value="1"/>
</dbReference>
<evidence type="ECO:0000313" key="6">
    <source>
        <dbReference type="RefSeq" id="XP_022305698.1"/>
    </source>
</evidence>